<organism evidence="1 2">
    <name type="scientific">Streptococcus australis ATCC 700641</name>
    <dbReference type="NCBI Taxonomy" id="888833"/>
    <lineage>
        <taxon>Bacteria</taxon>
        <taxon>Bacillati</taxon>
        <taxon>Bacillota</taxon>
        <taxon>Bacilli</taxon>
        <taxon>Lactobacillales</taxon>
        <taxon>Streptococcaceae</taxon>
        <taxon>Streptococcus</taxon>
    </lineage>
</organism>
<dbReference type="EMBL" id="AEQR01000005">
    <property type="protein sequence ID" value="EFV99987.1"/>
    <property type="molecule type" value="Genomic_DNA"/>
</dbReference>
<gene>
    <name evidence="1" type="ORF">HMPREF9421_0525</name>
</gene>
<sequence length="44" mass="5177">MTTISNRRIPFEGMEIEGARILYIKLGSTHDLFLKFSYMKELLL</sequence>
<dbReference type="AlphaFoldDB" id="E7S8Y9"/>
<keyword evidence="2" id="KW-1185">Reference proteome</keyword>
<protein>
    <submittedName>
        <fullName evidence="1">Uncharacterized protein</fullName>
    </submittedName>
</protein>
<dbReference type="Proteomes" id="UP000002814">
    <property type="component" value="Unassembled WGS sequence"/>
</dbReference>
<evidence type="ECO:0000313" key="1">
    <source>
        <dbReference type="EMBL" id="EFV99987.1"/>
    </source>
</evidence>
<comment type="caution">
    <text evidence="1">The sequence shown here is derived from an EMBL/GenBank/DDBJ whole genome shotgun (WGS) entry which is preliminary data.</text>
</comment>
<dbReference type="HOGENOM" id="CLU_3222426_0_0_9"/>
<proteinExistence type="predicted"/>
<reference evidence="1 2" key="1">
    <citation type="submission" date="2010-12" db="EMBL/GenBank/DDBJ databases">
        <authorList>
            <person name="Muzny D."/>
            <person name="Qin X."/>
            <person name="Deng J."/>
            <person name="Jiang H."/>
            <person name="Liu Y."/>
            <person name="Qu J."/>
            <person name="Song X.-Z."/>
            <person name="Zhang L."/>
            <person name="Thornton R."/>
            <person name="Coyle M."/>
            <person name="Francisco L."/>
            <person name="Jackson L."/>
            <person name="Javaid M."/>
            <person name="Korchina V."/>
            <person name="Kovar C."/>
            <person name="Mata R."/>
            <person name="Mathew T."/>
            <person name="Ngo R."/>
            <person name="Nguyen L."/>
            <person name="Nguyen N."/>
            <person name="Okwuonu G."/>
            <person name="Ongeri F."/>
            <person name="Pham C."/>
            <person name="Simmons D."/>
            <person name="Wilczek-Boney K."/>
            <person name="Hale W."/>
            <person name="Jakkamsetti A."/>
            <person name="Pham P."/>
            <person name="Ruth R."/>
            <person name="San Lucas F."/>
            <person name="Warren J."/>
            <person name="Zhang J."/>
            <person name="Zhao Z."/>
            <person name="Zhou C."/>
            <person name="Zhu D."/>
            <person name="Lee S."/>
            <person name="Bess C."/>
            <person name="Blankenburg K."/>
            <person name="Forbes L."/>
            <person name="Fu Q."/>
            <person name="Gubbala S."/>
            <person name="Hirani K."/>
            <person name="Jayaseelan J.C."/>
            <person name="Lara F."/>
            <person name="Munidasa M."/>
            <person name="Palculict T."/>
            <person name="Patil S."/>
            <person name="Pu L.-L."/>
            <person name="Saada N."/>
            <person name="Tang L."/>
            <person name="Weissenberger G."/>
            <person name="Zhu Y."/>
            <person name="Hemphill L."/>
            <person name="Shang Y."/>
            <person name="Youmans B."/>
            <person name="Ayvaz T."/>
            <person name="Ross M."/>
            <person name="Santibanez J."/>
            <person name="Aqrawi P."/>
            <person name="Gross S."/>
            <person name="Joshi V."/>
            <person name="Fowler G."/>
            <person name="Nazareth L."/>
            <person name="Reid J."/>
            <person name="Worley K."/>
            <person name="Petrosino J."/>
            <person name="Highlander S."/>
            <person name="Gibbs R."/>
        </authorList>
    </citation>
    <scope>NUCLEOTIDE SEQUENCE [LARGE SCALE GENOMIC DNA]</scope>
    <source>
        <strain evidence="1 2">ATCC 700641</strain>
    </source>
</reference>
<accession>E7S8Y9</accession>
<name>E7S8Y9_9STRE</name>
<evidence type="ECO:0000313" key="2">
    <source>
        <dbReference type="Proteomes" id="UP000002814"/>
    </source>
</evidence>